<dbReference type="AlphaFoldDB" id="A0A4V1N159"/>
<dbReference type="OrthoDB" id="6367327at2"/>
<dbReference type="RefSeq" id="WP_129471035.1">
    <property type="nucleotide sequence ID" value="NZ_SAWZ01000004.1"/>
</dbReference>
<reference evidence="1 2" key="1">
    <citation type="submission" date="2019-01" db="EMBL/GenBank/DDBJ databases">
        <title>Pseudoxanthomonas composti sp. nov., isolated from compost.</title>
        <authorList>
            <person name="Yang G."/>
        </authorList>
    </citation>
    <scope>NUCLEOTIDE SEQUENCE [LARGE SCALE GENOMIC DNA]</scope>
    <source>
        <strain evidence="1 2">GSS15</strain>
    </source>
</reference>
<dbReference type="Pfam" id="PF08982">
    <property type="entry name" value="AtaL"/>
    <property type="match status" value="1"/>
</dbReference>
<gene>
    <name evidence="1" type="ORF">EPA99_09810</name>
</gene>
<comment type="caution">
    <text evidence="1">The sequence shown here is derived from an EMBL/GenBank/DDBJ whole genome shotgun (WGS) entry which is preliminary data.</text>
</comment>
<evidence type="ECO:0000313" key="1">
    <source>
        <dbReference type="EMBL" id="RXR06124.1"/>
    </source>
</evidence>
<evidence type="ECO:0000313" key="2">
    <source>
        <dbReference type="Proteomes" id="UP000289784"/>
    </source>
</evidence>
<dbReference type="SUPFAM" id="SSF55961">
    <property type="entry name" value="Bet v1-like"/>
    <property type="match status" value="1"/>
</dbReference>
<keyword evidence="2" id="KW-1185">Reference proteome</keyword>
<accession>A0A4V1N159</accession>
<name>A0A4V1N159_9GAMM</name>
<proteinExistence type="predicted"/>
<dbReference type="Gene3D" id="3.30.530.20">
    <property type="match status" value="1"/>
</dbReference>
<organism evidence="1 2">
    <name type="scientific">Pseudoxanthomonas composti</name>
    <dbReference type="NCBI Taxonomy" id="2137479"/>
    <lineage>
        <taxon>Bacteria</taxon>
        <taxon>Pseudomonadati</taxon>
        <taxon>Pseudomonadota</taxon>
        <taxon>Gammaproteobacteria</taxon>
        <taxon>Lysobacterales</taxon>
        <taxon>Lysobacteraceae</taxon>
        <taxon>Pseudoxanthomonas</taxon>
    </lineage>
</organism>
<dbReference type="InterPro" id="IPR023393">
    <property type="entry name" value="START-like_dom_sf"/>
</dbReference>
<protein>
    <submittedName>
        <fullName evidence="1">DUF1857 family protein</fullName>
    </submittedName>
</protein>
<dbReference type="InterPro" id="IPR015075">
    <property type="entry name" value="AtaL"/>
</dbReference>
<sequence length="156" mass="16925">MIYSSATLPVNAPGQVPLTRAQLWAGLMHKAREPQRFFPPGECTDSAIIEESSSHLVRQATILGDDITEIISFTDSKLSFFQVKSPREGVIVNELVEGDHGELQLRFYAYIGLPGKAPDAPEVAAAQAWMDSENGFAAAIASTLKHTRELVAEGTI</sequence>
<dbReference type="Proteomes" id="UP000289784">
    <property type="component" value="Unassembled WGS sequence"/>
</dbReference>
<dbReference type="EMBL" id="SAWZ01000004">
    <property type="protein sequence ID" value="RXR06124.1"/>
    <property type="molecule type" value="Genomic_DNA"/>
</dbReference>